<evidence type="ECO:0000313" key="4">
    <source>
        <dbReference type="Ensembl" id="ENSPLAP00000005870.1"/>
    </source>
</evidence>
<sequence>MEEDDVTIREQNFHSQVREYIICFLLFAVLYVVSYCIITRYKRKSDDHEDEDAVVNRISLYLCTFTLAVSGGAVFLLPFSIISSEILLSFPRNYYIQWLNGSLIHGLWNLVSLFSNLCLFVLMPFAYFFLESEGFAGSKKGIKARILETFVMLFLLALLILGIVWVASALIDNDAASMESLYDLWEFYLPYLYSCISLMGGLLLLMCTPVGMSRMFTVVGQLLVKPTILEDLDEQIYCIHLQEEALQRRLNGSSSHTYIRGSFTFQLTKELDNIRNQKNKLERRKKASGWEKNLLYPMVMLILLAGTTISVIMVALNILYLLVDETAMPKGSTERGIGNTSLSTFGVIQAVVEIILMFYLMVSSVVGFYSLRVFEGLTPRKDDTTMTTIIGCCVSILVLSSALPVMSRTLGITRFDLLGDFGRFNWLGNFYIVLSYNLLFAVVTTLCLVRKFTSAVREELLKALGLDKLQLSNSPADPESGKLSANGHQKTL</sequence>
<dbReference type="KEGG" id="plai:106957862"/>
<dbReference type="GO" id="GO:0004888">
    <property type="term" value="F:transmembrane signaling receptor activity"/>
    <property type="evidence" value="ECO:0007669"/>
    <property type="project" value="TreeGrafter"/>
</dbReference>
<keyword evidence="3" id="KW-0812">Transmembrane</keyword>
<dbReference type="RefSeq" id="XP_014904873.1">
    <property type="nucleotide sequence ID" value="XM_015049387.1"/>
</dbReference>
<feature type="transmembrane region" description="Helical" evidence="3">
    <location>
        <begin position="102"/>
        <end position="130"/>
    </location>
</feature>
<dbReference type="InterPro" id="IPR006876">
    <property type="entry name" value="LMBR1-like_membr_prot"/>
</dbReference>
<keyword evidence="5" id="KW-1185">Reference proteome</keyword>
<organism evidence="4 5">
    <name type="scientific">Poecilia latipinna</name>
    <name type="common">sailfin molly</name>
    <dbReference type="NCBI Taxonomy" id="48699"/>
    <lineage>
        <taxon>Eukaryota</taxon>
        <taxon>Metazoa</taxon>
        <taxon>Chordata</taxon>
        <taxon>Craniata</taxon>
        <taxon>Vertebrata</taxon>
        <taxon>Euteleostomi</taxon>
        <taxon>Actinopterygii</taxon>
        <taxon>Neopterygii</taxon>
        <taxon>Teleostei</taxon>
        <taxon>Neoteleostei</taxon>
        <taxon>Acanthomorphata</taxon>
        <taxon>Ovalentaria</taxon>
        <taxon>Atherinomorphae</taxon>
        <taxon>Cyprinodontiformes</taxon>
        <taxon>Poeciliidae</taxon>
        <taxon>Poeciliinae</taxon>
        <taxon>Poecilia</taxon>
    </lineage>
</organism>
<feature type="coiled-coil region" evidence="2">
    <location>
        <begin position="264"/>
        <end position="291"/>
    </location>
</feature>
<evidence type="ECO:0000256" key="2">
    <source>
        <dbReference type="SAM" id="Coils"/>
    </source>
</evidence>
<name>A0A3B3TXE4_9TELE</name>
<dbReference type="OrthoDB" id="5596951at2759"/>
<keyword evidence="2" id="KW-0175">Coiled coil</keyword>
<feature type="transmembrane region" description="Helical" evidence="3">
    <location>
        <begin position="294"/>
        <end position="322"/>
    </location>
</feature>
<keyword evidence="3" id="KW-1133">Transmembrane helix</keyword>
<dbReference type="GeneTree" id="ENSGT00390000007809"/>
<dbReference type="CTD" id="64327"/>
<feature type="transmembrane region" description="Helical" evidence="3">
    <location>
        <begin position="426"/>
        <end position="449"/>
    </location>
</feature>
<evidence type="ECO:0000256" key="3">
    <source>
        <dbReference type="SAM" id="Phobius"/>
    </source>
</evidence>
<dbReference type="Proteomes" id="UP000261500">
    <property type="component" value="Unplaced"/>
</dbReference>
<evidence type="ECO:0000313" key="5">
    <source>
        <dbReference type="Proteomes" id="UP000261500"/>
    </source>
</evidence>
<keyword evidence="3" id="KW-0472">Membrane</keyword>
<reference evidence="4" key="2">
    <citation type="submission" date="2025-09" db="UniProtKB">
        <authorList>
            <consortium name="Ensembl"/>
        </authorList>
    </citation>
    <scope>IDENTIFICATION</scope>
</reference>
<dbReference type="Pfam" id="PF04791">
    <property type="entry name" value="LMBR1"/>
    <property type="match status" value="1"/>
</dbReference>
<dbReference type="PANTHER" id="PTHR12625">
    <property type="entry name" value="LIPOCALIN-1 INTERACTING MEMBRANE RECEPTOR LIMR"/>
    <property type="match status" value="1"/>
</dbReference>
<feature type="transmembrane region" description="Helical" evidence="3">
    <location>
        <begin position="58"/>
        <end position="82"/>
    </location>
</feature>
<dbReference type="PANTHER" id="PTHR12625:SF1">
    <property type="entry name" value="LIMB REGION 1 PROTEIN HOMOLOG"/>
    <property type="match status" value="1"/>
</dbReference>
<dbReference type="Ensembl" id="ENSPLAT00000007211.1">
    <property type="protein sequence ID" value="ENSPLAP00000005870.1"/>
    <property type="gene ID" value="ENSPLAG00000007938.1"/>
</dbReference>
<feature type="transmembrane region" description="Helical" evidence="3">
    <location>
        <begin position="191"/>
        <end position="212"/>
    </location>
</feature>
<dbReference type="GO" id="GO:0007165">
    <property type="term" value="P:signal transduction"/>
    <property type="evidence" value="ECO:0007669"/>
    <property type="project" value="TreeGrafter"/>
</dbReference>
<feature type="transmembrane region" description="Helical" evidence="3">
    <location>
        <begin position="20"/>
        <end position="38"/>
    </location>
</feature>
<dbReference type="PRINTS" id="PR01692">
    <property type="entry name" value="LIPOCALINIMR"/>
</dbReference>
<feature type="transmembrane region" description="Helical" evidence="3">
    <location>
        <begin position="386"/>
        <end position="406"/>
    </location>
</feature>
<proteinExistence type="inferred from homology"/>
<protein>
    <submittedName>
        <fullName evidence="4">Limb development membrane protein 1</fullName>
    </submittedName>
</protein>
<dbReference type="InterPro" id="IPR008075">
    <property type="entry name" value="LIMR"/>
</dbReference>
<feature type="transmembrane region" description="Helical" evidence="3">
    <location>
        <begin position="342"/>
        <end position="374"/>
    </location>
</feature>
<dbReference type="AlphaFoldDB" id="A0A3B3TXE4"/>
<dbReference type="GO" id="GO:0005886">
    <property type="term" value="C:plasma membrane"/>
    <property type="evidence" value="ECO:0007669"/>
    <property type="project" value="TreeGrafter"/>
</dbReference>
<accession>A0A3B3TXE4</accession>
<dbReference type="GeneID" id="106957862"/>
<dbReference type="STRING" id="48699.ENSPLAP00000005870"/>
<feature type="transmembrane region" description="Helical" evidence="3">
    <location>
        <begin position="150"/>
        <end position="171"/>
    </location>
</feature>
<evidence type="ECO:0000256" key="1">
    <source>
        <dbReference type="ARBA" id="ARBA00010487"/>
    </source>
</evidence>
<reference evidence="4" key="1">
    <citation type="submission" date="2025-08" db="UniProtKB">
        <authorList>
            <consortium name="Ensembl"/>
        </authorList>
    </citation>
    <scope>IDENTIFICATION</scope>
</reference>
<comment type="similarity">
    <text evidence="1">Belongs to the LIMR family.</text>
</comment>